<dbReference type="PIRSF" id="PIRSF000429">
    <property type="entry name" value="Ac-CoA_Ac_transf"/>
    <property type="match status" value="1"/>
</dbReference>
<evidence type="ECO:0000259" key="8">
    <source>
        <dbReference type="Pfam" id="PF00108"/>
    </source>
</evidence>
<dbReference type="PROSITE" id="PS00737">
    <property type="entry name" value="THIOLASE_2"/>
    <property type="match status" value="1"/>
</dbReference>
<comment type="pathway">
    <text evidence="5">Metabolic intermediate biosynthesis; (R)-mevalonate biosynthesis; (R)-mevalonate from acetyl-CoA: step 1/3.</text>
</comment>
<feature type="domain" description="Thiolase C-terminal" evidence="9">
    <location>
        <begin position="270"/>
        <end position="391"/>
    </location>
</feature>
<dbReference type="GO" id="GO:0042619">
    <property type="term" value="P:poly-hydroxybutyrate biosynthetic process"/>
    <property type="evidence" value="ECO:0007669"/>
    <property type="project" value="UniProtKB-KW"/>
</dbReference>
<dbReference type="PANTHER" id="PTHR18919">
    <property type="entry name" value="ACETYL-COA C-ACYLTRANSFERASE"/>
    <property type="match status" value="1"/>
</dbReference>
<dbReference type="Pfam" id="PF00108">
    <property type="entry name" value="Thiolase_N"/>
    <property type="match status" value="1"/>
</dbReference>
<evidence type="ECO:0000313" key="11">
    <source>
        <dbReference type="Proteomes" id="UP000441586"/>
    </source>
</evidence>
<evidence type="ECO:0000256" key="6">
    <source>
        <dbReference type="PIRSR" id="PIRSR000429-1"/>
    </source>
</evidence>
<evidence type="ECO:0000313" key="10">
    <source>
        <dbReference type="EMBL" id="KAE9632662.1"/>
    </source>
</evidence>
<dbReference type="PANTHER" id="PTHR18919:SF107">
    <property type="entry name" value="ACETYL-COA ACETYLTRANSFERASE, CYTOSOLIC"/>
    <property type="match status" value="1"/>
</dbReference>
<sequence length="392" mass="40772">MTNVVIASAARTAVGSFGGAFANTPAHDLGSTVLQAVVERAGIEADEVSETILGQVLTAAQGQNPARQAHVNAGLPIESAAWSLNQVCGSGLRAVALGAQHIMLGDADIVAAGGQENMTLSPHAAHLRAGHKMGDMKYIDTMIRDGLWDAFNGYHMGQTAENVANKYEISRDEQDIFAVASQNKAEAAQKAGKFADEIAAFTVKTRKGDIIVDSDEYIRHGATIEAMQKLRPAFVRDGGSVTAANASGLNDGAAATLLMSADNAEKRGITPLARIASYATVGLDPSIMGVGPVYASRKALDKAGWSASDLDLVEANEAFAAQACAVNKEMGWDPEIVNVNGGAIAIGHPIGASGCRVLNTLLFEMQRRDAKKGLATLCIGGGMGVAMCVERP</sequence>
<dbReference type="InterPro" id="IPR020613">
    <property type="entry name" value="Thiolase_CS"/>
</dbReference>
<keyword evidence="2 7" id="KW-0808">Transferase</keyword>
<evidence type="ECO:0000256" key="2">
    <source>
        <dbReference type="ARBA" id="ARBA00022679"/>
    </source>
</evidence>
<comment type="similarity">
    <text evidence="1 7">Belongs to the thiolase-like superfamily. Thiolase family.</text>
</comment>
<comment type="caution">
    <text evidence="10">The sequence shown here is derived from an EMBL/GenBank/DDBJ whole genome shotgun (WGS) entry which is preliminary data.</text>
</comment>
<dbReference type="EMBL" id="WSFO01000001">
    <property type="protein sequence ID" value="KAE9632662.1"/>
    <property type="molecule type" value="Genomic_DNA"/>
</dbReference>
<dbReference type="PROSITE" id="PS00098">
    <property type="entry name" value="THIOLASE_1"/>
    <property type="match status" value="1"/>
</dbReference>
<accession>A0A6A4RQ10</accession>
<dbReference type="InterPro" id="IPR020615">
    <property type="entry name" value="Thiolase_acyl_enz_int_AS"/>
</dbReference>
<dbReference type="InterPro" id="IPR020617">
    <property type="entry name" value="Thiolase_C"/>
</dbReference>
<dbReference type="GO" id="GO:0003988">
    <property type="term" value="F:acetyl-CoA C-acyltransferase activity"/>
    <property type="evidence" value="ECO:0007669"/>
    <property type="project" value="UniProtKB-EC"/>
</dbReference>
<reference evidence="10 11" key="1">
    <citation type="submission" date="2019-12" db="EMBL/GenBank/DDBJ databases">
        <authorList>
            <person name="Zhang Y.-J."/>
        </authorList>
    </citation>
    <scope>NUCLEOTIDE SEQUENCE [LARGE SCALE GENOMIC DNA]</scope>
    <source>
        <strain evidence="10 11">H18S-6</strain>
    </source>
</reference>
<dbReference type="InterPro" id="IPR020616">
    <property type="entry name" value="Thiolase_N"/>
</dbReference>
<dbReference type="CDD" id="cd00751">
    <property type="entry name" value="thiolase"/>
    <property type="match status" value="1"/>
</dbReference>
<dbReference type="FunFam" id="3.40.47.10:FF:000010">
    <property type="entry name" value="Acetyl-CoA acetyltransferase (Thiolase)"/>
    <property type="match status" value="1"/>
</dbReference>
<dbReference type="GO" id="GO:0044281">
    <property type="term" value="P:small molecule metabolic process"/>
    <property type="evidence" value="ECO:0007669"/>
    <property type="project" value="UniProtKB-ARBA"/>
</dbReference>
<evidence type="ECO:0000256" key="1">
    <source>
        <dbReference type="ARBA" id="ARBA00010982"/>
    </source>
</evidence>
<proteinExistence type="inferred from homology"/>
<dbReference type="NCBIfam" id="TIGR01930">
    <property type="entry name" value="AcCoA-C-Actrans"/>
    <property type="match status" value="1"/>
</dbReference>
<feature type="active site" description="Acyl-thioester intermediate" evidence="6">
    <location>
        <position position="88"/>
    </location>
</feature>
<dbReference type="EC" id="2.3.1.16" evidence="10"/>
<dbReference type="AlphaFoldDB" id="A0A6A4RQ10"/>
<feature type="active site" description="Proton acceptor" evidence="6">
    <location>
        <position position="378"/>
    </location>
</feature>
<protein>
    <submittedName>
        <fullName evidence="10">Acetyl-CoA C-acyltransferase</fullName>
        <ecNumber evidence="10">2.3.1.16</ecNumber>
    </submittedName>
</protein>
<evidence type="ECO:0000256" key="4">
    <source>
        <dbReference type="ARBA" id="ARBA00023315"/>
    </source>
</evidence>
<feature type="active site" description="Proton acceptor" evidence="6">
    <location>
        <position position="348"/>
    </location>
</feature>
<evidence type="ECO:0000259" key="9">
    <source>
        <dbReference type="Pfam" id="PF02803"/>
    </source>
</evidence>
<name>A0A6A4RQ10_9RHOB</name>
<dbReference type="Gene3D" id="3.40.47.10">
    <property type="match status" value="2"/>
</dbReference>
<organism evidence="10 11">
    <name type="scientific">Parasedimentitalea maritima</name>
    <dbReference type="NCBI Taxonomy" id="2578117"/>
    <lineage>
        <taxon>Bacteria</taxon>
        <taxon>Pseudomonadati</taxon>
        <taxon>Pseudomonadota</taxon>
        <taxon>Alphaproteobacteria</taxon>
        <taxon>Rhodobacterales</taxon>
        <taxon>Paracoccaceae</taxon>
        <taxon>Parasedimentitalea</taxon>
    </lineage>
</organism>
<evidence type="ECO:0000256" key="3">
    <source>
        <dbReference type="ARBA" id="ARBA00022752"/>
    </source>
</evidence>
<feature type="domain" description="Thiolase N-terminal" evidence="8">
    <location>
        <begin position="4"/>
        <end position="261"/>
    </location>
</feature>
<dbReference type="InterPro" id="IPR020610">
    <property type="entry name" value="Thiolase_AS"/>
</dbReference>
<dbReference type="PROSITE" id="PS00099">
    <property type="entry name" value="THIOLASE_3"/>
    <property type="match status" value="1"/>
</dbReference>
<evidence type="ECO:0000256" key="7">
    <source>
        <dbReference type="RuleBase" id="RU003557"/>
    </source>
</evidence>
<keyword evidence="3" id="KW-0583">PHB biosynthesis</keyword>
<dbReference type="InterPro" id="IPR016039">
    <property type="entry name" value="Thiolase-like"/>
</dbReference>
<dbReference type="Pfam" id="PF02803">
    <property type="entry name" value="Thiolase_C"/>
    <property type="match status" value="1"/>
</dbReference>
<evidence type="ECO:0000256" key="5">
    <source>
        <dbReference type="ARBA" id="ARBA00037924"/>
    </source>
</evidence>
<keyword evidence="4 7" id="KW-0012">Acyltransferase</keyword>
<dbReference type="InterPro" id="IPR002155">
    <property type="entry name" value="Thiolase"/>
</dbReference>
<gene>
    <name evidence="10" type="ORF">GP644_02495</name>
</gene>
<dbReference type="RefSeq" id="WP_158976776.1">
    <property type="nucleotide sequence ID" value="NZ_WSFO01000001.1"/>
</dbReference>
<dbReference type="SUPFAM" id="SSF53901">
    <property type="entry name" value="Thiolase-like"/>
    <property type="match status" value="2"/>
</dbReference>
<dbReference type="Proteomes" id="UP000441586">
    <property type="component" value="Unassembled WGS sequence"/>
</dbReference>